<keyword evidence="3 6" id="KW-0812">Transmembrane</keyword>
<feature type="transmembrane region" description="Helical" evidence="6">
    <location>
        <begin position="21"/>
        <end position="39"/>
    </location>
</feature>
<feature type="transmembrane region" description="Helical" evidence="6">
    <location>
        <begin position="128"/>
        <end position="152"/>
    </location>
</feature>
<evidence type="ECO:0000256" key="1">
    <source>
        <dbReference type="ARBA" id="ARBA00004651"/>
    </source>
</evidence>
<dbReference type="GO" id="GO:0005886">
    <property type="term" value="C:plasma membrane"/>
    <property type="evidence" value="ECO:0007669"/>
    <property type="project" value="UniProtKB-SubCell"/>
</dbReference>
<evidence type="ECO:0000256" key="2">
    <source>
        <dbReference type="ARBA" id="ARBA00022475"/>
    </source>
</evidence>
<organism evidence="8 9">
    <name type="scientific">Georhizobium profundi</name>
    <dbReference type="NCBI Taxonomy" id="2341112"/>
    <lineage>
        <taxon>Bacteria</taxon>
        <taxon>Pseudomonadati</taxon>
        <taxon>Pseudomonadota</taxon>
        <taxon>Alphaproteobacteria</taxon>
        <taxon>Hyphomicrobiales</taxon>
        <taxon>Rhizobiaceae</taxon>
        <taxon>Georhizobium</taxon>
    </lineage>
</organism>
<dbReference type="OrthoDB" id="1376015at2"/>
<comment type="subcellular location">
    <subcellularLocation>
        <location evidence="1">Cell membrane</location>
        <topology evidence="1">Multi-pass membrane protein</topology>
    </subcellularLocation>
</comment>
<evidence type="ECO:0000256" key="6">
    <source>
        <dbReference type="SAM" id="Phobius"/>
    </source>
</evidence>
<dbReference type="Gene3D" id="3.40.720.10">
    <property type="entry name" value="Alkaline Phosphatase, subunit A"/>
    <property type="match status" value="1"/>
</dbReference>
<dbReference type="PANTHER" id="PTHR47371">
    <property type="entry name" value="LIPOTEICHOIC ACID SYNTHASE"/>
    <property type="match status" value="1"/>
</dbReference>
<dbReference type="Proteomes" id="UP000268192">
    <property type="component" value="Chromosome"/>
</dbReference>
<gene>
    <name evidence="8" type="ORF">D5400_04745</name>
</gene>
<evidence type="ECO:0000256" key="4">
    <source>
        <dbReference type="ARBA" id="ARBA00022989"/>
    </source>
</evidence>
<feature type="transmembrane region" description="Helical" evidence="6">
    <location>
        <begin position="164"/>
        <end position="181"/>
    </location>
</feature>
<evidence type="ECO:0000313" key="8">
    <source>
        <dbReference type="EMBL" id="AZN70675.1"/>
    </source>
</evidence>
<dbReference type="SUPFAM" id="SSF53649">
    <property type="entry name" value="Alkaline phosphatase-like"/>
    <property type="match status" value="1"/>
</dbReference>
<protein>
    <recommendedName>
        <fullName evidence="7">Sulfatase N-terminal domain-containing protein</fullName>
    </recommendedName>
</protein>
<proteinExistence type="predicted"/>
<evidence type="ECO:0000256" key="5">
    <source>
        <dbReference type="ARBA" id="ARBA00023136"/>
    </source>
</evidence>
<dbReference type="InterPro" id="IPR000917">
    <property type="entry name" value="Sulfatase_N"/>
</dbReference>
<evidence type="ECO:0000313" key="9">
    <source>
        <dbReference type="Proteomes" id="UP000268192"/>
    </source>
</evidence>
<name>A0A3Q8XP16_9HYPH</name>
<feature type="transmembrane region" description="Helical" evidence="6">
    <location>
        <begin position="51"/>
        <end position="72"/>
    </location>
</feature>
<dbReference type="InterPro" id="IPR017850">
    <property type="entry name" value="Alkaline_phosphatase_core_sf"/>
</dbReference>
<sequence length="569" mass="61516">MADRFRSDNEKPMRSDRRRPFGILLLIAAVLAIAAALLLPNDRSRLAADAFAAVPIELLVLIIALAVVPGVLRPLIRWGAALLLAIVLIVKLADMAAFEAMARPFNPVLDAHLLNAVWDLAVGTLGHAAAVGLTIAVVLLLVSIIVLSGFLVGITASGVKRHRLAAVSVAGALLLIGWQMPKLYPASQGLHFLTASTSGLMQRHATSLAASLKDLEEFDREASNDPAADIADDVLMSRLGGRDVLLFFVESYGRTVLDNPLYAPSIRPLLEQLDQTVDDQGLHAASGFLTSPVSGGQSWLGHASTLAGLWVDNQRRYNSMLVKNRQTLIDDFNRAGYRTVAVMPAITMAWPEGTALGYDMVYDEPNLGYEGLPFNWVTMPDQYTLAALDRFERLADRDQPLFAEVALISSHAPWTPIPRVIDWATVGDGSIFSEQARDGATPQEVWADPERVRTQFRLSIEYALANLDSYIAERLADEFVLIILGDHQPARIITGETDNRDVPIHIISDDAQIVSDLAAALGFTAGMTPPDDAVAERMSVFRGRVVETLSSPPGTVNDGVAGTRSVGPT</sequence>
<feature type="transmembrane region" description="Helical" evidence="6">
    <location>
        <begin position="79"/>
        <end position="98"/>
    </location>
</feature>
<dbReference type="InterPro" id="IPR050448">
    <property type="entry name" value="OpgB/LTA_synthase_biosynth"/>
</dbReference>
<keyword evidence="5 6" id="KW-0472">Membrane</keyword>
<keyword evidence="9" id="KW-1185">Reference proteome</keyword>
<feature type="domain" description="Sulfatase N-terminal" evidence="7">
    <location>
        <begin position="286"/>
        <end position="490"/>
    </location>
</feature>
<dbReference type="EMBL" id="CP032509">
    <property type="protein sequence ID" value="AZN70675.1"/>
    <property type="molecule type" value="Genomic_DNA"/>
</dbReference>
<evidence type="ECO:0000256" key="3">
    <source>
        <dbReference type="ARBA" id="ARBA00022692"/>
    </source>
</evidence>
<keyword evidence="4 6" id="KW-1133">Transmembrane helix</keyword>
<reference evidence="8 9" key="1">
    <citation type="submission" date="2018-09" db="EMBL/GenBank/DDBJ databases">
        <title>Marinorhizobium profundi gen. nov., sp. nov., isolated from a deep-sea sediment sample from the New Britain Trench and proposal of Marinorhizobiaceae fam. nov. in the order Rhizobiales of the class Alphaproteobacteria.</title>
        <authorList>
            <person name="Cao J."/>
        </authorList>
    </citation>
    <scope>NUCLEOTIDE SEQUENCE [LARGE SCALE GENOMIC DNA]</scope>
    <source>
        <strain evidence="8 9">WS11</strain>
    </source>
</reference>
<evidence type="ECO:0000259" key="7">
    <source>
        <dbReference type="Pfam" id="PF00884"/>
    </source>
</evidence>
<dbReference type="KEGG" id="abaw:D5400_04745"/>
<dbReference type="PANTHER" id="PTHR47371:SF3">
    <property type="entry name" value="PHOSPHOGLYCEROL TRANSFERASE I"/>
    <property type="match status" value="1"/>
</dbReference>
<dbReference type="Pfam" id="PF00884">
    <property type="entry name" value="Sulfatase"/>
    <property type="match status" value="1"/>
</dbReference>
<accession>A0A3Q8XP16</accession>
<keyword evidence="2" id="KW-1003">Cell membrane</keyword>
<dbReference type="AlphaFoldDB" id="A0A3Q8XP16"/>